<protein>
    <submittedName>
        <fullName evidence="3">Uncharacterized protein</fullName>
    </submittedName>
</protein>
<keyword evidence="4" id="KW-1185">Reference proteome</keyword>
<keyword evidence="1" id="KW-0175">Coiled coil</keyword>
<organism evidence="3 4">
    <name type="scientific">Rhamnusium bicolor</name>
    <dbReference type="NCBI Taxonomy" id="1586634"/>
    <lineage>
        <taxon>Eukaryota</taxon>
        <taxon>Metazoa</taxon>
        <taxon>Ecdysozoa</taxon>
        <taxon>Arthropoda</taxon>
        <taxon>Hexapoda</taxon>
        <taxon>Insecta</taxon>
        <taxon>Pterygota</taxon>
        <taxon>Neoptera</taxon>
        <taxon>Endopterygota</taxon>
        <taxon>Coleoptera</taxon>
        <taxon>Polyphaga</taxon>
        <taxon>Cucujiformia</taxon>
        <taxon>Chrysomeloidea</taxon>
        <taxon>Cerambycidae</taxon>
        <taxon>Lepturinae</taxon>
        <taxon>Rhagiini</taxon>
        <taxon>Rhamnusium</taxon>
    </lineage>
</organism>
<evidence type="ECO:0000256" key="1">
    <source>
        <dbReference type="SAM" id="Coils"/>
    </source>
</evidence>
<dbReference type="EMBL" id="JANEYF010000904">
    <property type="protein sequence ID" value="KAJ8967036.1"/>
    <property type="molecule type" value="Genomic_DNA"/>
</dbReference>
<accession>A0AAV8ZQF4</accession>
<evidence type="ECO:0000256" key="2">
    <source>
        <dbReference type="SAM" id="MobiDB-lite"/>
    </source>
</evidence>
<evidence type="ECO:0000313" key="4">
    <source>
        <dbReference type="Proteomes" id="UP001162156"/>
    </source>
</evidence>
<feature type="region of interest" description="Disordered" evidence="2">
    <location>
        <begin position="140"/>
        <end position="161"/>
    </location>
</feature>
<proteinExistence type="predicted"/>
<sequence>MNNDPKDAILRQYQEEIERLKTLLQTKRNSLKIEDLADTPEEEINKNIPSSNMDLDAKRDRLLQEYQEEMRKLKSLHENEKNEKETVLKQIQSIKQEYETNIQKLNDEIRDKQKKELCSKEEIVKRIEVLKAAMIGGEKANDLELSDRRKKKKMAAERRAR</sequence>
<comment type="caution">
    <text evidence="3">The sequence shown here is derived from an EMBL/GenBank/DDBJ whole genome shotgun (WGS) entry which is preliminary data.</text>
</comment>
<evidence type="ECO:0000313" key="3">
    <source>
        <dbReference type="EMBL" id="KAJ8967036.1"/>
    </source>
</evidence>
<dbReference type="Proteomes" id="UP001162156">
    <property type="component" value="Unassembled WGS sequence"/>
</dbReference>
<name>A0AAV8ZQF4_9CUCU</name>
<reference evidence="3" key="1">
    <citation type="journal article" date="2023" name="Insect Mol. Biol.">
        <title>Genome sequencing provides insights into the evolution of gene families encoding plant cell wall-degrading enzymes in longhorned beetles.</title>
        <authorList>
            <person name="Shin N.R."/>
            <person name="Okamura Y."/>
            <person name="Kirsch R."/>
            <person name="Pauchet Y."/>
        </authorList>
    </citation>
    <scope>NUCLEOTIDE SEQUENCE</scope>
    <source>
        <strain evidence="3">RBIC_L_NR</strain>
    </source>
</reference>
<dbReference type="AlphaFoldDB" id="A0AAV8ZQF4"/>
<gene>
    <name evidence="3" type="ORF">NQ314_003153</name>
</gene>
<feature type="coiled-coil region" evidence="1">
    <location>
        <begin position="10"/>
        <end position="122"/>
    </location>
</feature>